<comment type="caution">
    <text evidence="6">The sequence shown here is derived from an EMBL/GenBank/DDBJ whole genome shotgun (WGS) entry which is preliminary data.</text>
</comment>
<dbReference type="InterPro" id="IPR011990">
    <property type="entry name" value="TPR-like_helical_dom_sf"/>
</dbReference>
<gene>
    <name evidence="6" type="ORF">AD929_01175</name>
</gene>
<evidence type="ECO:0000256" key="5">
    <source>
        <dbReference type="SAM" id="SignalP"/>
    </source>
</evidence>
<dbReference type="Gene3D" id="1.25.40.10">
    <property type="entry name" value="Tetratricopeptide repeat domain"/>
    <property type="match status" value="1"/>
</dbReference>
<evidence type="ECO:0000256" key="4">
    <source>
        <dbReference type="SAM" id="MobiDB-lite"/>
    </source>
</evidence>
<protein>
    <submittedName>
        <fullName evidence="6">Uncharacterized protein</fullName>
    </submittedName>
</protein>
<dbReference type="InterPro" id="IPR019734">
    <property type="entry name" value="TPR_rpt"/>
</dbReference>
<keyword evidence="1" id="KW-0677">Repeat</keyword>
<reference evidence="6 7" key="1">
    <citation type="submission" date="2015-06" db="EMBL/GenBank/DDBJ databases">
        <title>Improved classification and identification of acetic acid bacteria using matrix-assisted laser desorption/ionization time-of-flight mass spectrometry; Gluconobacter nephelii and Gluconobacter uchimurae are later heterotypic synonyms of Gluconobacter japonicus and Gluconobacter oxydans, respectively.</title>
        <authorList>
            <person name="Li L."/>
            <person name="Cleenwerck I."/>
            <person name="De Vuyst L."/>
            <person name="Vandamme P."/>
        </authorList>
    </citation>
    <scope>NUCLEOTIDE SEQUENCE [LARGE SCALE GENOMIC DNA]</scope>
    <source>
        <strain evidence="6 7">LMG 1764</strain>
    </source>
</reference>
<feature type="region of interest" description="Disordered" evidence="4">
    <location>
        <begin position="37"/>
        <end position="74"/>
    </location>
</feature>
<accession>A0A149R088</accession>
<dbReference type="PROSITE" id="PS50005">
    <property type="entry name" value="TPR"/>
    <property type="match status" value="1"/>
</dbReference>
<feature type="region of interest" description="Disordered" evidence="4">
    <location>
        <begin position="213"/>
        <end position="235"/>
    </location>
</feature>
<evidence type="ECO:0000313" key="7">
    <source>
        <dbReference type="Proteomes" id="UP000075573"/>
    </source>
</evidence>
<organism evidence="6 7">
    <name type="scientific">Gluconobacter potus</name>
    <dbReference type="NCBI Taxonomy" id="2724927"/>
    <lineage>
        <taxon>Bacteria</taxon>
        <taxon>Pseudomonadati</taxon>
        <taxon>Pseudomonadota</taxon>
        <taxon>Alphaproteobacteria</taxon>
        <taxon>Acetobacterales</taxon>
        <taxon>Acetobacteraceae</taxon>
        <taxon>Gluconobacter</taxon>
    </lineage>
</organism>
<keyword evidence="5" id="KW-0732">Signal</keyword>
<name>A0A149R088_9PROT</name>
<evidence type="ECO:0000256" key="2">
    <source>
        <dbReference type="ARBA" id="ARBA00022803"/>
    </source>
</evidence>
<dbReference type="Proteomes" id="UP000075573">
    <property type="component" value="Unassembled WGS sequence"/>
</dbReference>
<evidence type="ECO:0000256" key="1">
    <source>
        <dbReference type="ARBA" id="ARBA00022737"/>
    </source>
</evidence>
<keyword evidence="2 3" id="KW-0802">TPR repeat</keyword>
<dbReference type="PANTHER" id="PTHR44858:SF1">
    <property type="entry name" value="UDP-N-ACETYLGLUCOSAMINE--PEPTIDE N-ACETYLGLUCOSAMINYLTRANSFERASE SPINDLY-RELATED"/>
    <property type="match status" value="1"/>
</dbReference>
<dbReference type="EMBL" id="LHZB01000073">
    <property type="protein sequence ID" value="KXV03008.1"/>
    <property type="molecule type" value="Genomic_DNA"/>
</dbReference>
<feature type="signal peptide" evidence="5">
    <location>
        <begin position="1"/>
        <end position="31"/>
    </location>
</feature>
<feature type="compositionally biased region" description="Basic and acidic residues" evidence="4">
    <location>
        <begin position="217"/>
        <end position="235"/>
    </location>
</feature>
<dbReference type="PANTHER" id="PTHR44858">
    <property type="entry name" value="TETRATRICOPEPTIDE REPEAT PROTEIN 6"/>
    <property type="match status" value="1"/>
</dbReference>
<evidence type="ECO:0000313" key="6">
    <source>
        <dbReference type="EMBL" id="KXV03008.1"/>
    </source>
</evidence>
<feature type="repeat" description="TPR" evidence="3">
    <location>
        <begin position="183"/>
        <end position="216"/>
    </location>
</feature>
<evidence type="ECO:0000256" key="3">
    <source>
        <dbReference type="PROSITE-ProRule" id="PRU00339"/>
    </source>
</evidence>
<dbReference type="PATRIC" id="fig|442.7.peg.1975"/>
<dbReference type="SUPFAM" id="SSF48452">
    <property type="entry name" value="TPR-like"/>
    <property type="match status" value="1"/>
</dbReference>
<dbReference type="InterPro" id="IPR050498">
    <property type="entry name" value="Ycf3"/>
</dbReference>
<feature type="compositionally biased region" description="Low complexity" evidence="4">
    <location>
        <begin position="37"/>
        <end position="60"/>
    </location>
</feature>
<sequence length="235" mass="25003">MVCRMTDGRRWLMAGAVLLCSPALTFLPVQAARAADPAASGPAAPSAAQPAVPAPQAGTAKATPPAFSPRPPRKTLHDRLVDAEKALAMAGNEKQAGEISERAEALRSRALTGSVQMLISDSHDALEKHDFQQAQDDLTAAITIQPDQSVLYRQRAAIRLAAGDSNGAIADLGVELQADPGDPTAWSMLAEAEHERHEPEAALKAFHQMLLLNPKSPDSDKQLKTLEQARDGQQD</sequence>
<dbReference type="AlphaFoldDB" id="A0A149R088"/>
<proteinExistence type="predicted"/>
<feature type="chain" id="PRO_5007553112" evidence="5">
    <location>
        <begin position="32"/>
        <end position="235"/>
    </location>
</feature>